<accession>A0ABW6MBE8</accession>
<feature type="region of interest" description="Disordered" evidence="1">
    <location>
        <begin position="1"/>
        <end position="33"/>
    </location>
</feature>
<reference evidence="2 3" key="1">
    <citation type="submission" date="2024-10" db="EMBL/GenBank/DDBJ databases">
        <title>The Natural Products Discovery Center: Release of the First 8490 Sequenced Strains for Exploring Actinobacteria Biosynthetic Diversity.</title>
        <authorList>
            <person name="Kalkreuter E."/>
            <person name="Kautsar S.A."/>
            <person name="Yang D."/>
            <person name="Bader C.D."/>
            <person name="Teijaro C.N."/>
            <person name="Fluegel L."/>
            <person name="Davis C.M."/>
            <person name="Simpson J.R."/>
            <person name="Lauterbach L."/>
            <person name="Steele A.D."/>
            <person name="Gui C."/>
            <person name="Meng S."/>
            <person name="Li G."/>
            <person name="Viehrig K."/>
            <person name="Ye F."/>
            <person name="Su P."/>
            <person name="Kiefer A.F."/>
            <person name="Nichols A."/>
            <person name="Cepeda A.J."/>
            <person name="Yan W."/>
            <person name="Fan B."/>
            <person name="Jiang Y."/>
            <person name="Adhikari A."/>
            <person name="Zheng C.-J."/>
            <person name="Schuster L."/>
            <person name="Cowan T.M."/>
            <person name="Smanski M.J."/>
            <person name="Chevrette M.G."/>
            <person name="De Carvalho L.P.S."/>
            <person name="Shen B."/>
        </authorList>
    </citation>
    <scope>NUCLEOTIDE SEQUENCE [LARGE SCALE GENOMIC DNA]</scope>
    <source>
        <strain evidence="2 3">NPDC006488</strain>
    </source>
</reference>
<evidence type="ECO:0000313" key="3">
    <source>
        <dbReference type="Proteomes" id="UP001601303"/>
    </source>
</evidence>
<organism evidence="2 3">
    <name type="scientific">Streptomyces hokutonensis</name>
    <dbReference type="NCBI Taxonomy" id="1306990"/>
    <lineage>
        <taxon>Bacteria</taxon>
        <taxon>Bacillati</taxon>
        <taxon>Actinomycetota</taxon>
        <taxon>Actinomycetes</taxon>
        <taxon>Kitasatosporales</taxon>
        <taxon>Streptomycetaceae</taxon>
        <taxon>Streptomyces</taxon>
    </lineage>
</organism>
<proteinExistence type="predicted"/>
<name>A0ABW6MBE8_9ACTN</name>
<evidence type="ECO:0000256" key="1">
    <source>
        <dbReference type="SAM" id="MobiDB-lite"/>
    </source>
</evidence>
<dbReference type="Proteomes" id="UP001601303">
    <property type="component" value="Unassembled WGS sequence"/>
</dbReference>
<sequence>MKSPSLARQAPLARSHGEYAPRTVTAPARETRTARSALVVRTTVPGSDTSCNGGNLEIIGGLLPDPEYGEGEDEQVPAEAVNIGQLQRF</sequence>
<evidence type="ECO:0000313" key="2">
    <source>
        <dbReference type="EMBL" id="MFE9603446.1"/>
    </source>
</evidence>
<gene>
    <name evidence="2" type="ORF">ACFYNQ_33380</name>
</gene>
<keyword evidence="3" id="KW-1185">Reference proteome</keyword>
<comment type="caution">
    <text evidence="2">The sequence shown here is derived from an EMBL/GenBank/DDBJ whole genome shotgun (WGS) entry which is preliminary data.</text>
</comment>
<dbReference type="RefSeq" id="WP_388112060.1">
    <property type="nucleotide sequence ID" value="NZ_JBIAHM010000013.1"/>
</dbReference>
<dbReference type="EMBL" id="JBIAHM010000013">
    <property type="protein sequence ID" value="MFE9603446.1"/>
    <property type="molecule type" value="Genomic_DNA"/>
</dbReference>
<protein>
    <submittedName>
        <fullName evidence="2">Uncharacterized protein</fullName>
    </submittedName>
</protein>